<feature type="chain" id="PRO_5011690280" description="DUF3450 domain-containing protein" evidence="2">
    <location>
        <begin position="26"/>
        <end position="261"/>
    </location>
</feature>
<dbReference type="STRING" id="416873.SAMN04487951_103216"/>
<dbReference type="InterPro" id="IPR016866">
    <property type="entry name" value="UCP028069"/>
</dbReference>
<dbReference type="Pfam" id="PF11932">
    <property type="entry name" value="DUF3450"/>
    <property type="match status" value="1"/>
</dbReference>
<keyword evidence="2" id="KW-0732">Signal</keyword>
<reference evidence="4" key="1">
    <citation type="submission" date="2016-10" db="EMBL/GenBank/DDBJ databases">
        <authorList>
            <person name="Varghese N."/>
            <person name="Submissions S."/>
        </authorList>
    </citation>
    <scope>NUCLEOTIDE SEQUENCE [LARGE SCALE GENOMIC DNA]</scope>
    <source>
        <strain evidence="4">CGMCC 1.6494</strain>
    </source>
</reference>
<feature type="signal peptide" evidence="2">
    <location>
        <begin position="1"/>
        <end position="25"/>
    </location>
</feature>
<organism evidence="3 4">
    <name type="scientific">Vreelandella arcis</name>
    <dbReference type="NCBI Taxonomy" id="416873"/>
    <lineage>
        <taxon>Bacteria</taxon>
        <taxon>Pseudomonadati</taxon>
        <taxon>Pseudomonadota</taxon>
        <taxon>Gammaproteobacteria</taxon>
        <taxon>Oceanospirillales</taxon>
        <taxon>Halomonadaceae</taxon>
        <taxon>Vreelandella</taxon>
    </lineage>
</organism>
<proteinExistence type="predicted"/>
<accession>A0A1G9ZQH7</accession>
<dbReference type="Proteomes" id="UP000199677">
    <property type="component" value="Unassembled WGS sequence"/>
</dbReference>
<evidence type="ECO:0000313" key="3">
    <source>
        <dbReference type="EMBL" id="SDN23470.1"/>
    </source>
</evidence>
<gene>
    <name evidence="3" type="ORF">SAMN04487951_103216</name>
</gene>
<dbReference type="EMBL" id="FNII01000003">
    <property type="protein sequence ID" value="SDN23470.1"/>
    <property type="molecule type" value="Genomic_DNA"/>
</dbReference>
<name>A0A1G9ZQH7_9GAMM</name>
<dbReference type="OrthoDB" id="5880116at2"/>
<feature type="coiled-coil region" evidence="1">
    <location>
        <begin position="36"/>
        <end position="91"/>
    </location>
</feature>
<evidence type="ECO:0000256" key="1">
    <source>
        <dbReference type="SAM" id="Coils"/>
    </source>
</evidence>
<evidence type="ECO:0000256" key="2">
    <source>
        <dbReference type="SAM" id="SignalP"/>
    </source>
</evidence>
<protein>
    <recommendedName>
        <fullName evidence="5">DUF3450 domain-containing protein</fullName>
    </recommendedName>
</protein>
<dbReference type="RefSeq" id="WP_089703084.1">
    <property type="nucleotide sequence ID" value="NZ_FNII01000003.1"/>
</dbReference>
<evidence type="ECO:0008006" key="5">
    <source>
        <dbReference type="Google" id="ProtNLM"/>
    </source>
</evidence>
<sequence length="261" mass="29602">MLNKPFFALRGGWLACLLASSSLMASDETLEQASQSVEAQQLQAELQQQIDSADEQTRAALEELRERERDTRQLESQNATLTAKLAKEAERLARLSSALNTLADTRAALPDIEQNMQMQLTQWIERDLPFLQDQRLARIETLKNDQAAEPAERIEGMLDIWRTELAYGREMDTWQGRLQLADDQQLEVDFLRIGRIGFYYLTPDGRQGGVWDAQRREWLPLSAAHVQEVRNGLRMAEDQRAPELLTLPLSIAVSEGQGGQP</sequence>
<evidence type="ECO:0000313" key="4">
    <source>
        <dbReference type="Proteomes" id="UP000199677"/>
    </source>
</evidence>
<dbReference type="AlphaFoldDB" id="A0A1G9ZQH7"/>
<keyword evidence="1" id="KW-0175">Coiled coil</keyword>
<keyword evidence="4" id="KW-1185">Reference proteome</keyword>